<dbReference type="AlphaFoldDB" id="A0A9D2VII9"/>
<name>A0A9D2VII9_9ACTN</name>
<reference evidence="8" key="1">
    <citation type="journal article" date="2021" name="PeerJ">
        <title>Extensive microbial diversity within the chicken gut microbiome revealed by metagenomics and culture.</title>
        <authorList>
            <person name="Gilroy R."/>
            <person name="Ravi A."/>
            <person name="Getino M."/>
            <person name="Pursley I."/>
            <person name="Horton D.L."/>
            <person name="Alikhan N.F."/>
            <person name="Baker D."/>
            <person name="Gharbi K."/>
            <person name="Hall N."/>
            <person name="Watson M."/>
            <person name="Adriaenssens E.M."/>
            <person name="Foster-Nyarko E."/>
            <person name="Jarju S."/>
            <person name="Secka A."/>
            <person name="Antonio M."/>
            <person name="Oren A."/>
            <person name="Chaudhuri R.R."/>
            <person name="La Ragione R."/>
            <person name="Hildebrand F."/>
            <person name="Pallen M.J."/>
        </authorList>
    </citation>
    <scope>NUCLEOTIDE SEQUENCE</scope>
    <source>
        <strain evidence="8">USAMLcec12-2067</strain>
    </source>
</reference>
<dbReference type="InterPro" id="IPR001789">
    <property type="entry name" value="Sig_transdc_resp-reg_receiver"/>
</dbReference>
<dbReference type="SMART" id="SM00862">
    <property type="entry name" value="Trans_reg_C"/>
    <property type="match status" value="1"/>
</dbReference>
<dbReference type="GO" id="GO:0032993">
    <property type="term" value="C:protein-DNA complex"/>
    <property type="evidence" value="ECO:0007669"/>
    <property type="project" value="TreeGrafter"/>
</dbReference>
<keyword evidence="2" id="KW-0902">Two-component regulatory system</keyword>
<evidence type="ECO:0000256" key="2">
    <source>
        <dbReference type="ARBA" id="ARBA00023012"/>
    </source>
</evidence>
<gene>
    <name evidence="8" type="ORF">K8V16_00310</name>
</gene>
<evidence type="ECO:0000256" key="1">
    <source>
        <dbReference type="ARBA" id="ARBA00022553"/>
    </source>
</evidence>
<dbReference type="GO" id="GO:0000976">
    <property type="term" value="F:transcription cis-regulatory region binding"/>
    <property type="evidence" value="ECO:0007669"/>
    <property type="project" value="TreeGrafter"/>
</dbReference>
<dbReference type="PANTHER" id="PTHR48111:SF2">
    <property type="entry name" value="RESPONSE REGULATOR SAER"/>
    <property type="match status" value="1"/>
</dbReference>
<evidence type="ECO:0000256" key="3">
    <source>
        <dbReference type="ARBA" id="ARBA00023125"/>
    </source>
</evidence>
<dbReference type="GO" id="GO:0000156">
    <property type="term" value="F:phosphorelay response regulator activity"/>
    <property type="evidence" value="ECO:0007669"/>
    <property type="project" value="TreeGrafter"/>
</dbReference>
<dbReference type="SMART" id="SM00448">
    <property type="entry name" value="REC"/>
    <property type="match status" value="1"/>
</dbReference>
<dbReference type="PROSITE" id="PS50110">
    <property type="entry name" value="RESPONSE_REGULATORY"/>
    <property type="match status" value="1"/>
</dbReference>
<dbReference type="Gene3D" id="1.10.10.10">
    <property type="entry name" value="Winged helix-like DNA-binding domain superfamily/Winged helix DNA-binding domain"/>
    <property type="match status" value="1"/>
</dbReference>
<dbReference type="EMBL" id="DYZL01000007">
    <property type="protein sequence ID" value="HJH42223.1"/>
    <property type="molecule type" value="Genomic_DNA"/>
</dbReference>
<dbReference type="Pfam" id="PF00072">
    <property type="entry name" value="Response_reg"/>
    <property type="match status" value="1"/>
</dbReference>
<evidence type="ECO:0000259" key="7">
    <source>
        <dbReference type="PROSITE" id="PS51755"/>
    </source>
</evidence>
<protein>
    <submittedName>
        <fullName evidence="8">Response regulator transcription factor</fullName>
    </submittedName>
</protein>
<comment type="caution">
    <text evidence="8">The sequence shown here is derived from an EMBL/GenBank/DDBJ whole genome shotgun (WGS) entry which is preliminary data.</text>
</comment>
<dbReference type="Pfam" id="PF00486">
    <property type="entry name" value="Trans_reg_C"/>
    <property type="match status" value="1"/>
</dbReference>
<organism evidence="8 9">
    <name type="scientific">Rubneribacter badeniensis</name>
    <dbReference type="NCBI Taxonomy" id="2070688"/>
    <lineage>
        <taxon>Bacteria</taxon>
        <taxon>Bacillati</taxon>
        <taxon>Actinomycetota</taxon>
        <taxon>Coriobacteriia</taxon>
        <taxon>Eggerthellales</taxon>
        <taxon>Eggerthellaceae</taxon>
        <taxon>Rubneribacter</taxon>
    </lineage>
</organism>
<accession>A0A9D2VII9</accession>
<evidence type="ECO:0000256" key="4">
    <source>
        <dbReference type="PROSITE-ProRule" id="PRU00169"/>
    </source>
</evidence>
<dbReference type="CDD" id="cd00383">
    <property type="entry name" value="trans_reg_C"/>
    <property type="match status" value="1"/>
</dbReference>
<dbReference type="Proteomes" id="UP000789325">
    <property type="component" value="Unassembled WGS sequence"/>
</dbReference>
<evidence type="ECO:0000259" key="6">
    <source>
        <dbReference type="PROSITE" id="PS50110"/>
    </source>
</evidence>
<feature type="modified residue" description="4-aspartylphosphate" evidence="4">
    <location>
        <position position="59"/>
    </location>
</feature>
<feature type="domain" description="Response regulatory" evidence="6">
    <location>
        <begin position="5"/>
        <end position="124"/>
    </location>
</feature>
<keyword evidence="1 4" id="KW-0597">Phosphoprotein</keyword>
<feature type="domain" description="OmpR/PhoB-type" evidence="7">
    <location>
        <begin position="137"/>
        <end position="235"/>
    </location>
</feature>
<dbReference type="GO" id="GO:0005829">
    <property type="term" value="C:cytosol"/>
    <property type="evidence" value="ECO:0007669"/>
    <property type="project" value="TreeGrafter"/>
</dbReference>
<feature type="DNA-binding region" description="OmpR/PhoB-type" evidence="5">
    <location>
        <begin position="137"/>
        <end position="235"/>
    </location>
</feature>
<dbReference type="PROSITE" id="PS51755">
    <property type="entry name" value="OMPR_PHOB"/>
    <property type="match status" value="1"/>
</dbReference>
<dbReference type="SUPFAM" id="SSF52172">
    <property type="entry name" value="CheY-like"/>
    <property type="match status" value="1"/>
</dbReference>
<dbReference type="PANTHER" id="PTHR48111">
    <property type="entry name" value="REGULATOR OF RPOS"/>
    <property type="match status" value="1"/>
</dbReference>
<dbReference type="InterPro" id="IPR039420">
    <property type="entry name" value="WalR-like"/>
</dbReference>
<proteinExistence type="predicted"/>
<dbReference type="InterPro" id="IPR001867">
    <property type="entry name" value="OmpR/PhoB-type_DNA-bd"/>
</dbReference>
<dbReference type="FunFam" id="1.10.10.10:FF:000018">
    <property type="entry name" value="DNA-binding response regulator ResD"/>
    <property type="match status" value="1"/>
</dbReference>
<reference evidence="8" key="2">
    <citation type="submission" date="2021-09" db="EMBL/GenBank/DDBJ databases">
        <authorList>
            <person name="Gilroy R."/>
        </authorList>
    </citation>
    <scope>NUCLEOTIDE SEQUENCE</scope>
    <source>
        <strain evidence="8">USAMLcec12-2067</strain>
    </source>
</reference>
<keyword evidence="3 5" id="KW-0238">DNA-binding</keyword>
<dbReference type="GO" id="GO:0006355">
    <property type="term" value="P:regulation of DNA-templated transcription"/>
    <property type="evidence" value="ECO:0007669"/>
    <property type="project" value="InterPro"/>
</dbReference>
<sequence>MGQASVLIVEDDAHISGIVAEHLGRAGYACTQAFSGTEARLVLDGARQRGERFDVVVCDLMLPGLSGEDIVRLIRAADADTPIVVTSARSAASDKVDLLKLGADDYLAKPFDLDELLARIEVQLRHRGRAFAVAGGDDVLRVGKWTLDRAARTLSADGVEIPLTRTEFNIVELLAAHPKKVYTKQELFELAWGEPFAADDSTVSVHVSNIRAKLKPTGTDGYIQTVWGLGFKLAADAAGSR</sequence>
<dbReference type="InterPro" id="IPR036388">
    <property type="entry name" value="WH-like_DNA-bd_sf"/>
</dbReference>
<evidence type="ECO:0000256" key="5">
    <source>
        <dbReference type="PROSITE-ProRule" id="PRU01091"/>
    </source>
</evidence>
<dbReference type="InterPro" id="IPR011006">
    <property type="entry name" value="CheY-like_superfamily"/>
</dbReference>
<evidence type="ECO:0000313" key="8">
    <source>
        <dbReference type="EMBL" id="HJH42223.1"/>
    </source>
</evidence>
<dbReference type="Gene3D" id="3.40.50.2300">
    <property type="match status" value="1"/>
</dbReference>
<evidence type="ECO:0000313" key="9">
    <source>
        <dbReference type="Proteomes" id="UP000789325"/>
    </source>
</evidence>